<gene>
    <name evidence="2" type="ORF">LCGC14_2527280</name>
</gene>
<dbReference type="PROSITE" id="PS51257">
    <property type="entry name" value="PROKAR_LIPOPROTEIN"/>
    <property type="match status" value="1"/>
</dbReference>
<reference evidence="2" key="1">
    <citation type="journal article" date="2015" name="Nature">
        <title>Complex archaea that bridge the gap between prokaryotes and eukaryotes.</title>
        <authorList>
            <person name="Spang A."/>
            <person name="Saw J.H."/>
            <person name="Jorgensen S.L."/>
            <person name="Zaremba-Niedzwiedzka K."/>
            <person name="Martijn J."/>
            <person name="Lind A.E."/>
            <person name="van Eijk R."/>
            <person name="Schleper C."/>
            <person name="Guy L."/>
            <person name="Ettema T.J."/>
        </authorList>
    </citation>
    <scope>NUCLEOTIDE SEQUENCE</scope>
</reference>
<proteinExistence type="predicted"/>
<protein>
    <submittedName>
        <fullName evidence="2">Uncharacterized protein</fullName>
    </submittedName>
</protein>
<keyword evidence="1" id="KW-0472">Membrane</keyword>
<feature type="transmembrane region" description="Helical" evidence="1">
    <location>
        <begin position="116"/>
        <end position="135"/>
    </location>
</feature>
<organism evidence="2">
    <name type="scientific">marine sediment metagenome</name>
    <dbReference type="NCBI Taxonomy" id="412755"/>
    <lineage>
        <taxon>unclassified sequences</taxon>
        <taxon>metagenomes</taxon>
        <taxon>ecological metagenomes</taxon>
    </lineage>
</organism>
<dbReference type="EMBL" id="LAZR01040920">
    <property type="protein sequence ID" value="KKL13287.1"/>
    <property type="molecule type" value="Genomic_DNA"/>
</dbReference>
<accession>A0A0F9BHI7</accession>
<name>A0A0F9BHI7_9ZZZZ</name>
<evidence type="ECO:0000256" key="1">
    <source>
        <dbReference type="SAM" id="Phobius"/>
    </source>
</evidence>
<sequence length="222" mass="24186">MKKLLVLVSLVCIMLGMGCVAASQLLTYANIDQDAVDYAVVAGVADVNDYNSWWPNIVMVERLEKDVDAGHNVIQLHLEQLIQKDNLTYSIHKDVVANDKAVSLQREKLLFGETGLLSMGLSMMGFGSLTGLLGLMRKRPGDITAPEMETALASATGKTSAELSAKEKQFFQLVNGIKVFMNNYKNSTDNKDIVVMKALKDAMNAKQDADTQAAVAVIKKTS</sequence>
<keyword evidence="1" id="KW-0812">Transmembrane</keyword>
<dbReference type="AlphaFoldDB" id="A0A0F9BHI7"/>
<comment type="caution">
    <text evidence="2">The sequence shown here is derived from an EMBL/GenBank/DDBJ whole genome shotgun (WGS) entry which is preliminary data.</text>
</comment>
<keyword evidence="1" id="KW-1133">Transmembrane helix</keyword>
<evidence type="ECO:0000313" key="2">
    <source>
        <dbReference type="EMBL" id="KKL13287.1"/>
    </source>
</evidence>